<dbReference type="PANTHER" id="PTHR36844">
    <property type="entry name" value="PROTEASE PRSW"/>
    <property type="match status" value="1"/>
</dbReference>
<gene>
    <name evidence="2" type="ORF">A4W93_28675</name>
</gene>
<reference evidence="2 3" key="1">
    <citation type="submission" date="2016-04" db="EMBL/GenBank/DDBJ databases">
        <title>Complete genome sequence of natural rubber-degrading, novel Gram-negative bacterium, Rhizobacter gummiphilus strain NS21.</title>
        <authorList>
            <person name="Tabata M."/>
            <person name="Kasai D."/>
            <person name="Fukuda M."/>
        </authorList>
    </citation>
    <scope>NUCLEOTIDE SEQUENCE [LARGE SCALE GENOMIC DNA]</scope>
    <source>
        <strain evidence="2 3">NS21</strain>
    </source>
</reference>
<dbReference type="InterPro" id="IPR026898">
    <property type="entry name" value="PrsW"/>
</dbReference>
<accession>A0A1W6LH58</accession>
<dbReference type="GO" id="GO:0008233">
    <property type="term" value="F:peptidase activity"/>
    <property type="evidence" value="ECO:0007669"/>
    <property type="project" value="InterPro"/>
</dbReference>
<feature type="transmembrane region" description="Helical" evidence="1">
    <location>
        <begin position="428"/>
        <end position="446"/>
    </location>
</feature>
<feature type="transmembrane region" description="Helical" evidence="1">
    <location>
        <begin position="323"/>
        <end position="349"/>
    </location>
</feature>
<dbReference type="KEGG" id="rgu:A4W93_28675"/>
<dbReference type="PANTHER" id="PTHR36844:SF1">
    <property type="entry name" value="PROTEASE PRSW"/>
    <property type="match status" value="1"/>
</dbReference>
<evidence type="ECO:0000256" key="1">
    <source>
        <dbReference type="SAM" id="Phobius"/>
    </source>
</evidence>
<evidence type="ECO:0008006" key="4">
    <source>
        <dbReference type="Google" id="ProtNLM"/>
    </source>
</evidence>
<feature type="transmembrane region" description="Helical" evidence="1">
    <location>
        <begin position="206"/>
        <end position="224"/>
    </location>
</feature>
<dbReference type="AlphaFoldDB" id="A0A1W6LH58"/>
<name>A0A1W6LH58_9BURK</name>
<evidence type="ECO:0000313" key="3">
    <source>
        <dbReference type="Proteomes" id="UP000193427"/>
    </source>
</evidence>
<feature type="transmembrane region" description="Helical" evidence="1">
    <location>
        <begin position="404"/>
        <end position="422"/>
    </location>
</feature>
<evidence type="ECO:0000313" key="2">
    <source>
        <dbReference type="EMBL" id="ARN23550.1"/>
    </source>
</evidence>
<proteinExistence type="predicted"/>
<feature type="transmembrane region" description="Helical" evidence="1">
    <location>
        <begin position="262"/>
        <end position="282"/>
    </location>
</feature>
<dbReference type="EMBL" id="CP015118">
    <property type="protein sequence ID" value="ARN23550.1"/>
    <property type="molecule type" value="Genomic_DNA"/>
</dbReference>
<dbReference type="Pfam" id="PF13367">
    <property type="entry name" value="PrsW-protease"/>
    <property type="match status" value="1"/>
</dbReference>
<keyword evidence="1" id="KW-0472">Membrane</keyword>
<keyword evidence="1" id="KW-0812">Transmembrane</keyword>
<feature type="transmembrane region" description="Helical" evidence="1">
    <location>
        <begin position="369"/>
        <end position="388"/>
    </location>
</feature>
<dbReference type="STRING" id="946333.A4W93_28675"/>
<dbReference type="Proteomes" id="UP000193427">
    <property type="component" value="Chromosome"/>
</dbReference>
<protein>
    <recommendedName>
        <fullName evidence="4">PrsW family intramembrane metalloprotease</fullName>
    </recommendedName>
</protein>
<feature type="transmembrane region" description="Helical" evidence="1">
    <location>
        <begin position="230"/>
        <end position="250"/>
    </location>
</feature>
<organism evidence="2 3">
    <name type="scientific">Piscinibacter gummiphilus</name>
    <dbReference type="NCBI Taxonomy" id="946333"/>
    <lineage>
        <taxon>Bacteria</taxon>
        <taxon>Pseudomonadati</taxon>
        <taxon>Pseudomonadota</taxon>
        <taxon>Betaproteobacteria</taxon>
        <taxon>Burkholderiales</taxon>
        <taxon>Sphaerotilaceae</taxon>
        <taxon>Piscinibacter</taxon>
    </lineage>
</organism>
<sequence length="465" mass="49706">MNTMNAPCELVLVNTPADLPEALRDAALAHLATVTRRTADDLAALWSHPRPVLARTADRAEALRLQQDIRRAGWHSELREAAPPVVRPAAVAAPERVCPACTHTNAPLARFCGDCGAALPALPVRAPSQHDSDHDDALGATARSVAGLAGLPAVRGFSIGALFDEVFKRRTPAEIEDHLMAGTLRTTPLVTDVSCDWPRPWMFARLFLLSAFLFVMFWAGYRYFANDNLVPGTMVIGSFVVPMTVVLLFYELNAPRNVSLLLVAKLVLLGGAWSLVISLVLFKLGKDVSSLIGASAAGLIEETGKLAAVVFATRSLSSVRYRYTLNGLLFGAAVGAGFAAFESAGYAFVQLVKGGFGAMDNIILLRGGLSPFGHVVWTAITAGALWRVKGALSYHGTLLAERRFLGLFVTAVVCHAIWNAPFSIGPGLTKYVLLGVVAWMIALSLVQDGLGQVRREQQSVGTPTA</sequence>
<feature type="transmembrane region" description="Helical" evidence="1">
    <location>
        <begin position="288"/>
        <end position="311"/>
    </location>
</feature>
<keyword evidence="1" id="KW-1133">Transmembrane helix</keyword>
<keyword evidence="3" id="KW-1185">Reference proteome</keyword>